<dbReference type="OrthoDB" id="10264062at2759"/>
<proteinExistence type="predicted"/>
<feature type="compositionally biased region" description="Low complexity" evidence="2">
    <location>
        <begin position="20"/>
        <end position="29"/>
    </location>
</feature>
<sequence>MSNLYKKISSVPSTPRNNKISSSSSSKHSVTSIIRRASNLLTQRASSSGVPSTTSSLIKNKCPPLDGEIIFSKNNICVHPPSRLHSYTLHHPGYLCIKCQNNPQSGSTLILTWIPNSTLKSRSNTSQQSSICDDTSSSSPSINTDIDPPPTSTPRRSLSRTIDSGYHTTNSNLLLSPIEHENLNDRHHSSDDQYEDALDDKSFMRQDSITSDLTEGPDEILDEQDDEAFDNIETNNQSPNRVTDDSLPFMKETDSWKNATNICKQNSSIIDDDDAIRRNVAEQYCGVFSVDLGKMRSLRLFYCDDVATTASGSGQLVIASCESQYKVLHFHNGGLDRLIEILNEWNLFAYEKNRRGFANCYQFNVVRPTIDLSDLHPEEGCYHLITIDNWRTYMNSLGQIQDNHQLRKTIFFAGIDPSITHEVWPFLLHLYPFDSTFEQREQIRHNKYLHYQKIRARREAAINDSEQLQFFHDVEAIIEKDVVRTDRSHPYFKGDDNPNLRVMKEILMNYAAYCPTMGYNQGMSDLLAPILTIIQNESDAFWCFVGLMNRTIFISTPTDDVMEKQLRYLRELLLLMLPSFYEHCVKLSDGLDLLFAHRWILLCFKREFPEREALRMWEACWSHYQTDYFHLFICISIMAVYGEDIVQQHLGTDDMLLHFNSLAMHMSGTIVLRKARSLLYKFRLLQRIPCCLHDISVLAGPGNWDSHHVPQIYCICSTDQEKERCPFSGIYQLVNKMQGQLSHNIAIPLSLVSILQ</sequence>
<keyword evidence="1" id="KW-0343">GTPase activation</keyword>
<dbReference type="Pfam" id="PF00566">
    <property type="entry name" value="RabGAP-TBC"/>
    <property type="match status" value="1"/>
</dbReference>
<dbReference type="Proteomes" id="UP000663889">
    <property type="component" value="Unassembled WGS sequence"/>
</dbReference>
<dbReference type="Gene3D" id="1.10.472.80">
    <property type="entry name" value="Ypt/Rab-GAP domain of gyp1p, domain 3"/>
    <property type="match status" value="1"/>
</dbReference>
<comment type="caution">
    <text evidence="5">The sequence shown here is derived from an EMBL/GenBank/DDBJ whole genome shotgun (WGS) entry which is preliminary data.</text>
</comment>
<feature type="compositionally biased region" description="Low complexity" evidence="2">
    <location>
        <begin position="125"/>
        <end position="146"/>
    </location>
</feature>
<feature type="domain" description="Rab-GAP TBC" evidence="3">
    <location>
        <begin position="414"/>
        <end position="624"/>
    </location>
</feature>
<feature type="region of interest" description="Disordered" evidence="2">
    <location>
        <begin position="1"/>
        <end position="29"/>
    </location>
</feature>
<dbReference type="EMBL" id="CAJNOU010000017">
    <property type="protein sequence ID" value="CAF0807599.1"/>
    <property type="molecule type" value="Genomic_DNA"/>
</dbReference>
<dbReference type="Gene3D" id="2.30.29.230">
    <property type="match status" value="1"/>
</dbReference>
<feature type="region of interest" description="Disordered" evidence="2">
    <location>
        <begin position="120"/>
        <end position="164"/>
    </location>
</feature>
<evidence type="ECO:0000256" key="2">
    <source>
        <dbReference type="SAM" id="MobiDB-lite"/>
    </source>
</evidence>
<dbReference type="Gene3D" id="1.10.8.270">
    <property type="entry name" value="putative rabgap domain of human tbc1 domain family member 14 like domains"/>
    <property type="match status" value="1"/>
</dbReference>
<protein>
    <recommendedName>
        <fullName evidence="3">Rab-GAP TBC domain-containing protein</fullName>
    </recommendedName>
</protein>
<dbReference type="SMART" id="SM00164">
    <property type="entry name" value="TBC"/>
    <property type="match status" value="1"/>
</dbReference>
<dbReference type="InterPro" id="IPR035969">
    <property type="entry name" value="Rab-GAP_TBC_sf"/>
</dbReference>
<evidence type="ECO:0000313" key="4">
    <source>
        <dbReference type="EMBL" id="CAF0741918.1"/>
    </source>
</evidence>
<evidence type="ECO:0000313" key="6">
    <source>
        <dbReference type="Proteomes" id="UP000663889"/>
    </source>
</evidence>
<dbReference type="GO" id="GO:0005769">
    <property type="term" value="C:early endosome"/>
    <property type="evidence" value="ECO:0007669"/>
    <property type="project" value="TreeGrafter"/>
</dbReference>
<dbReference type="EMBL" id="CAJNOO010000014">
    <property type="protein sequence ID" value="CAF0741918.1"/>
    <property type="molecule type" value="Genomic_DNA"/>
</dbReference>
<dbReference type="PROSITE" id="PS50086">
    <property type="entry name" value="TBC_RABGAP"/>
    <property type="match status" value="1"/>
</dbReference>
<evidence type="ECO:0000256" key="1">
    <source>
        <dbReference type="ARBA" id="ARBA00022468"/>
    </source>
</evidence>
<dbReference type="GO" id="GO:0005096">
    <property type="term" value="F:GTPase activator activity"/>
    <property type="evidence" value="ECO:0007669"/>
    <property type="project" value="UniProtKB-KW"/>
</dbReference>
<feature type="compositionally biased region" description="Polar residues" evidence="2">
    <location>
        <begin position="10"/>
        <end position="19"/>
    </location>
</feature>
<dbReference type="FunFam" id="1.10.472.80:FF:000020">
    <property type="entry name" value="TBC1 domain family, member 16"/>
    <property type="match status" value="1"/>
</dbReference>
<dbReference type="FunFam" id="1.10.8.270:FF:000017">
    <property type="entry name" value="TBC1 domain family member 16"/>
    <property type="match status" value="1"/>
</dbReference>
<dbReference type="PANTHER" id="PTHR22957">
    <property type="entry name" value="TBC1 DOMAIN FAMILY MEMBER GTPASE-ACTIVATING PROTEIN"/>
    <property type="match status" value="1"/>
</dbReference>
<dbReference type="InterPro" id="IPR000195">
    <property type="entry name" value="Rab-GAP-TBC_dom"/>
</dbReference>
<reference evidence="5" key="1">
    <citation type="submission" date="2021-02" db="EMBL/GenBank/DDBJ databases">
        <authorList>
            <person name="Nowell W R."/>
        </authorList>
    </citation>
    <scope>NUCLEOTIDE SEQUENCE</scope>
</reference>
<evidence type="ECO:0000259" key="3">
    <source>
        <dbReference type="PROSITE" id="PS50086"/>
    </source>
</evidence>
<dbReference type="Proteomes" id="UP000663882">
    <property type="component" value="Unassembled WGS sequence"/>
</dbReference>
<organism evidence="5 6">
    <name type="scientific">Rotaria sordida</name>
    <dbReference type="NCBI Taxonomy" id="392033"/>
    <lineage>
        <taxon>Eukaryota</taxon>
        <taxon>Metazoa</taxon>
        <taxon>Spiralia</taxon>
        <taxon>Gnathifera</taxon>
        <taxon>Rotifera</taxon>
        <taxon>Eurotatoria</taxon>
        <taxon>Bdelloidea</taxon>
        <taxon>Philodinida</taxon>
        <taxon>Philodinidae</taxon>
        <taxon>Rotaria</taxon>
    </lineage>
</organism>
<dbReference type="SUPFAM" id="SSF47923">
    <property type="entry name" value="Ypt/Rab-GAP domain of gyp1p"/>
    <property type="match status" value="2"/>
</dbReference>
<gene>
    <name evidence="4" type="ORF">RFH988_LOCUS790</name>
    <name evidence="5" type="ORF">SEV965_LOCUS955</name>
</gene>
<name>A0A813TFL2_9BILA</name>
<dbReference type="PANTHER" id="PTHR22957:SF547">
    <property type="entry name" value="TBC1 DOMAIN FAMILY MEMBER 16"/>
    <property type="match status" value="1"/>
</dbReference>
<accession>A0A813TFL2</accession>
<evidence type="ECO:0000313" key="5">
    <source>
        <dbReference type="EMBL" id="CAF0807599.1"/>
    </source>
</evidence>
<dbReference type="AlphaFoldDB" id="A0A813TFL2"/>